<evidence type="ECO:0000256" key="1">
    <source>
        <dbReference type="SAM" id="Coils"/>
    </source>
</evidence>
<feature type="compositionally biased region" description="Basic and acidic residues" evidence="2">
    <location>
        <begin position="129"/>
        <end position="151"/>
    </location>
</feature>
<dbReference type="AlphaFoldDB" id="A0A0L0FGA2"/>
<sequence length="196" mass="21857">MDMGEVDAHFETLREDLLRIVNSQETTNQCLRATIERNTQAFTDDTDGLRKRLLAAEKDIAALEKDVNKRTEISWALYSHNKELVKRNKDLEDKYERAKKIITKDKAKLKSCSCKASTSQSRSSSPTVEHSDTGTDTAKRPSKSKVEKENAKVGSGDTDTEEPAMKRSKISSKVAGPTNITRSKKAVADEHEAEAD</sequence>
<protein>
    <submittedName>
        <fullName evidence="3">Uncharacterized protein</fullName>
    </submittedName>
</protein>
<feature type="region of interest" description="Disordered" evidence="2">
    <location>
        <begin position="113"/>
        <end position="196"/>
    </location>
</feature>
<feature type="compositionally biased region" description="Low complexity" evidence="2">
    <location>
        <begin position="113"/>
        <end position="125"/>
    </location>
</feature>
<dbReference type="GeneID" id="25912492"/>
<organism evidence="3 4">
    <name type="scientific">Sphaeroforma arctica JP610</name>
    <dbReference type="NCBI Taxonomy" id="667725"/>
    <lineage>
        <taxon>Eukaryota</taxon>
        <taxon>Ichthyosporea</taxon>
        <taxon>Ichthyophonida</taxon>
        <taxon>Sphaeroforma</taxon>
    </lineage>
</organism>
<proteinExistence type="predicted"/>
<evidence type="ECO:0000256" key="2">
    <source>
        <dbReference type="SAM" id="MobiDB-lite"/>
    </source>
</evidence>
<dbReference type="EMBL" id="KQ243592">
    <property type="protein sequence ID" value="KNC75486.1"/>
    <property type="molecule type" value="Genomic_DNA"/>
</dbReference>
<name>A0A0L0FGA2_9EUKA</name>
<reference evidence="3 4" key="1">
    <citation type="submission" date="2011-02" db="EMBL/GenBank/DDBJ databases">
        <title>The Genome Sequence of Sphaeroforma arctica JP610.</title>
        <authorList>
            <consortium name="The Broad Institute Genome Sequencing Platform"/>
            <person name="Russ C."/>
            <person name="Cuomo C."/>
            <person name="Young S.K."/>
            <person name="Zeng Q."/>
            <person name="Gargeya S."/>
            <person name="Alvarado L."/>
            <person name="Berlin A."/>
            <person name="Chapman S.B."/>
            <person name="Chen Z."/>
            <person name="Freedman E."/>
            <person name="Gellesch M."/>
            <person name="Goldberg J."/>
            <person name="Griggs A."/>
            <person name="Gujja S."/>
            <person name="Heilman E."/>
            <person name="Heiman D."/>
            <person name="Howarth C."/>
            <person name="Mehta T."/>
            <person name="Neiman D."/>
            <person name="Pearson M."/>
            <person name="Roberts A."/>
            <person name="Saif S."/>
            <person name="Shea T."/>
            <person name="Shenoy N."/>
            <person name="Sisk P."/>
            <person name="Stolte C."/>
            <person name="Sykes S."/>
            <person name="White J."/>
            <person name="Yandava C."/>
            <person name="Burger G."/>
            <person name="Gray M.W."/>
            <person name="Holland P.W.H."/>
            <person name="King N."/>
            <person name="Lang F.B.F."/>
            <person name="Roger A.J."/>
            <person name="Ruiz-Trillo I."/>
            <person name="Haas B."/>
            <person name="Nusbaum C."/>
            <person name="Birren B."/>
        </authorList>
    </citation>
    <scope>NUCLEOTIDE SEQUENCE [LARGE SCALE GENOMIC DNA]</scope>
    <source>
        <strain evidence="3 4">JP610</strain>
    </source>
</reference>
<dbReference type="Proteomes" id="UP000054560">
    <property type="component" value="Unassembled WGS sequence"/>
</dbReference>
<gene>
    <name evidence="3" type="ORF">SARC_11988</name>
</gene>
<evidence type="ECO:0000313" key="3">
    <source>
        <dbReference type="EMBL" id="KNC75486.1"/>
    </source>
</evidence>
<keyword evidence="1" id="KW-0175">Coiled coil</keyword>
<dbReference type="RefSeq" id="XP_014149388.1">
    <property type="nucleotide sequence ID" value="XM_014293913.1"/>
</dbReference>
<accession>A0A0L0FGA2</accession>
<keyword evidence="4" id="KW-1185">Reference proteome</keyword>
<evidence type="ECO:0000313" key="4">
    <source>
        <dbReference type="Proteomes" id="UP000054560"/>
    </source>
</evidence>
<feature type="coiled-coil region" evidence="1">
    <location>
        <begin position="46"/>
        <end position="108"/>
    </location>
</feature>